<evidence type="ECO:0000313" key="2">
    <source>
        <dbReference type="WBParaSite" id="Pan_g22304.t1"/>
    </source>
</evidence>
<keyword evidence="1" id="KW-1185">Reference proteome</keyword>
<dbReference type="AlphaFoldDB" id="A0A7E4VLF1"/>
<dbReference type="WBParaSite" id="Pan_g22304.t1">
    <property type="protein sequence ID" value="Pan_g22304.t1"/>
    <property type="gene ID" value="Pan_g22304"/>
</dbReference>
<reference evidence="1" key="1">
    <citation type="journal article" date="2013" name="Genetics">
        <title>The draft genome and transcriptome of Panagrellus redivivus are shaped by the harsh demands of a free-living lifestyle.</title>
        <authorList>
            <person name="Srinivasan J."/>
            <person name="Dillman A.R."/>
            <person name="Macchietto M.G."/>
            <person name="Heikkinen L."/>
            <person name="Lakso M."/>
            <person name="Fracchia K.M."/>
            <person name="Antoshechkin I."/>
            <person name="Mortazavi A."/>
            <person name="Wong G."/>
            <person name="Sternberg P.W."/>
        </authorList>
    </citation>
    <scope>NUCLEOTIDE SEQUENCE [LARGE SCALE GENOMIC DNA]</scope>
    <source>
        <strain evidence="1">MT8872</strain>
    </source>
</reference>
<proteinExistence type="predicted"/>
<protein>
    <submittedName>
        <fullName evidence="2">Ovule protein</fullName>
    </submittedName>
</protein>
<name>A0A7E4VLF1_PANRE</name>
<sequence>MNTPRHTAISLKTTIPTLNAITSRITCRFASNIIQPEGCYSLLRNPLLGFSEIWTFRRNDFRAFKINQTAKLTVLVIIR</sequence>
<accession>A0A7E4VLF1</accession>
<reference evidence="2" key="2">
    <citation type="submission" date="2020-10" db="UniProtKB">
        <authorList>
            <consortium name="WormBaseParasite"/>
        </authorList>
    </citation>
    <scope>IDENTIFICATION</scope>
</reference>
<organism evidence="1 2">
    <name type="scientific">Panagrellus redivivus</name>
    <name type="common">Microworm</name>
    <dbReference type="NCBI Taxonomy" id="6233"/>
    <lineage>
        <taxon>Eukaryota</taxon>
        <taxon>Metazoa</taxon>
        <taxon>Ecdysozoa</taxon>
        <taxon>Nematoda</taxon>
        <taxon>Chromadorea</taxon>
        <taxon>Rhabditida</taxon>
        <taxon>Tylenchina</taxon>
        <taxon>Panagrolaimomorpha</taxon>
        <taxon>Panagrolaimoidea</taxon>
        <taxon>Panagrolaimidae</taxon>
        <taxon>Panagrellus</taxon>
    </lineage>
</organism>
<dbReference type="Proteomes" id="UP000492821">
    <property type="component" value="Unassembled WGS sequence"/>
</dbReference>
<evidence type="ECO:0000313" key="1">
    <source>
        <dbReference type="Proteomes" id="UP000492821"/>
    </source>
</evidence>